<dbReference type="InterPro" id="IPR016818">
    <property type="entry name" value="NOSIP"/>
</dbReference>
<accession>A0A3M7M0J7</accession>
<dbReference type="GO" id="GO:0061630">
    <property type="term" value="F:ubiquitin protein ligase activity"/>
    <property type="evidence" value="ECO:0007669"/>
    <property type="project" value="InterPro"/>
</dbReference>
<dbReference type="SUPFAM" id="SSF57850">
    <property type="entry name" value="RING/U-box"/>
    <property type="match status" value="2"/>
</dbReference>
<evidence type="ECO:0000256" key="5">
    <source>
        <dbReference type="SAM" id="Coils"/>
    </source>
</evidence>
<evidence type="ECO:0000256" key="6">
    <source>
        <dbReference type="SAM" id="MobiDB-lite"/>
    </source>
</evidence>
<dbReference type="InterPro" id="IPR013083">
    <property type="entry name" value="Znf_RING/FYVE/PHD"/>
</dbReference>
<evidence type="ECO:0000256" key="1">
    <source>
        <dbReference type="ARBA" id="ARBA00022723"/>
    </source>
</evidence>
<evidence type="ECO:0000313" key="9">
    <source>
        <dbReference type="Proteomes" id="UP000265663"/>
    </source>
</evidence>
<dbReference type="EMBL" id="KE747814">
    <property type="protein sequence ID" value="RMZ67979.1"/>
    <property type="molecule type" value="Genomic_DNA"/>
</dbReference>
<keyword evidence="5" id="KW-0175">Coiled coil</keyword>
<dbReference type="PROSITE" id="PS00518">
    <property type="entry name" value="ZF_RING_1"/>
    <property type="match status" value="1"/>
</dbReference>
<dbReference type="PANTHER" id="PTHR13063:SF10">
    <property type="entry name" value="NITRIC OXIDE SYNTHASE-INTERACTING PROTEIN"/>
    <property type="match status" value="1"/>
</dbReference>
<feature type="domain" description="RING-type" evidence="7">
    <location>
        <begin position="526"/>
        <end position="584"/>
    </location>
</feature>
<proteinExistence type="predicted"/>
<keyword evidence="1" id="KW-0479">Metal-binding</keyword>
<keyword evidence="2 4" id="KW-0863">Zinc-finger</keyword>
<evidence type="ECO:0000256" key="3">
    <source>
        <dbReference type="ARBA" id="ARBA00022833"/>
    </source>
</evidence>
<organism evidence="8 9">
    <name type="scientific">Pyrenophora seminiperda CCB06</name>
    <dbReference type="NCBI Taxonomy" id="1302712"/>
    <lineage>
        <taxon>Eukaryota</taxon>
        <taxon>Fungi</taxon>
        <taxon>Dikarya</taxon>
        <taxon>Ascomycota</taxon>
        <taxon>Pezizomycotina</taxon>
        <taxon>Dothideomycetes</taxon>
        <taxon>Pleosporomycetidae</taxon>
        <taxon>Pleosporales</taxon>
        <taxon>Pleosporineae</taxon>
        <taxon>Pleosporaceae</taxon>
        <taxon>Pyrenophora</taxon>
    </lineage>
</organism>
<feature type="region of interest" description="Disordered" evidence="6">
    <location>
        <begin position="442"/>
        <end position="496"/>
    </location>
</feature>
<feature type="compositionally biased region" description="Basic and acidic residues" evidence="6">
    <location>
        <begin position="474"/>
        <end position="485"/>
    </location>
</feature>
<dbReference type="InterPro" id="IPR017907">
    <property type="entry name" value="Znf_RING_CS"/>
</dbReference>
<keyword evidence="3" id="KW-0862">Zinc</keyword>
<feature type="coiled-coil region" evidence="5">
    <location>
        <begin position="346"/>
        <end position="385"/>
    </location>
</feature>
<evidence type="ECO:0000313" key="8">
    <source>
        <dbReference type="EMBL" id="RMZ67979.1"/>
    </source>
</evidence>
<protein>
    <submittedName>
        <fullName evidence="8">ABA 3</fullName>
    </submittedName>
</protein>
<dbReference type="Proteomes" id="UP000265663">
    <property type="component" value="Unassembled WGS sequence"/>
</dbReference>
<evidence type="ECO:0000256" key="4">
    <source>
        <dbReference type="PROSITE-ProRule" id="PRU00175"/>
    </source>
</evidence>
<dbReference type="FunFam" id="3.30.40.10:FF:001463">
    <property type="entry name" value="Uncharacterized protein"/>
    <property type="match status" value="1"/>
</dbReference>
<dbReference type="PANTHER" id="PTHR13063">
    <property type="entry name" value="ENOS INTERACTING PROTEIN"/>
    <property type="match status" value="1"/>
</dbReference>
<dbReference type="GO" id="GO:0008270">
    <property type="term" value="F:zinc ion binding"/>
    <property type="evidence" value="ECO:0007669"/>
    <property type="project" value="UniProtKB-KW"/>
</dbReference>
<dbReference type="PROSITE" id="PS50089">
    <property type="entry name" value="ZF_RING_2"/>
    <property type="match status" value="1"/>
</dbReference>
<keyword evidence="9" id="KW-1185">Reference proteome</keyword>
<dbReference type="InterPro" id="IPR001841">
    <property type="entry name" value="Znf_RING"/>
</dbReference>
<feature type="region of interest" description="Disordered" evidence="6">
    <location>
        <begin position="252"/>
        <end position="273"/>
    </location>
</feature>
<evidence type="ECO:0000259" key="7">
    <source>
        <dbReference type="PROSITE" id="PS50089"/>
    </source>
</evidence>
<evidence type="ECO:0000256" key="2">
    <source>
        <dbReference type="ARBA" id="ARBA00022771"/>
    </source>
</evidence>
<dbReference type="Gene3D" id="3.30.40.10">
    <property type="entry name" value="Zinc/RING finger domain, C3HC4 (zinc finger)"/>
    <property type="match status" value="1"/>
</dbReference>
<reference evidence="8 9" key="1">
    <citation type="journal article" date="2014" name="PLoS ONE">
        <title>De novo Genome Assembly of the Fungal Plant Pathogen Pyrenophora semeniperda.</title>
        <authorList>
            <person name="Soliai M.M."/>
            <person name="Meyer S.E."/>
            <person name="Udall J.A."/>
            <person name="Elzinga D.E."/>
            <person name="Hermansen R.A."/>
            <person name="Bodily P.M."/>
            <person name="Hart A.A."/>
            <person name="Coleman C.E."/>
        </authorList>
    </citation>
    <scope>NUCLEOTIDE SEQUENCE [LARGE SCALE GENOMIC DNA]</scope>
    <source>
        <strain evidence="8 9">CCB06</strain>
        <tissue evidence="8">Mycelium</tissue>
    </source>
</reference>
<name>A0A3M7M0J7_9PLEO</name>
<dbReference type="GO" id="GO:0005634">
    <property type="term" value="C:nucleus"/>
    <property type="evidence" value="ECO:0007669"/>
    <property type="project" value="TreeGrafter"/>
</dbReference>
<sequence length="1141" mass="129258">MPSSEYFNASFSTPTSNRPLRFSSLARICFQRARRSPNTSSASSFSPNVTRTFWNGRGMKRGNVRVSCMMLSKPSMKMGTMSGIGSLSKMSRDTPHLKHAVDCDMPTALGRRVLFVEERPPRKEPDRFRHGGLEEATELSIVPCLAVSLVMHIWSRLTYLLGRGSMPHNIGSSILSKSYEHASCVVRANVWQTYVHGDVVRDYQHGLYHESGGGVPVIKPLSLRPGSSRSSSSFKKPSMPCVSTLLRPLRNPLHKRPTAPTVKTDASRHGPLGASGCSSARIAGETIFTSYERNALKDRWGSQATRLTRDSFLPFGSCQLCLLPSVDPVCCPSGDLFCRECAMTNLLAQRQEMKRLEKVNERQKLEDEDQKSREEEEARQRAVEDFEAVQMGLSVKAGASARVVGRQGGKIMVEDEQDAKAGEGRGTKRKFEIDEQELKRIASEERNKAKRTLDEERKAAKGHLPSFWVPGETPDQHHKSAEKAKQTPVCPCSDPDRPHSLSLKGLTSVKFHEEKAQETNDTIRTCPACQKSLSNSSKAMLAIPCGHVLCKPCVEKFLKPEHRHHRDAHDQGPEPETIHCYVCDADLTTVPEEKEGKKKKKDKERVPKPGLVEIKSEGTGFASGGKAVVKRDGVAARYPNQAEWNYSLLRIARIFMSICLVSHWVQPKRMMPQLKSYITVQLLKYVFVISLVQNTTWRHYTWMAIYASLVCGKSDNLYDFPLGANQLNRAVTPEHPEATVKETWLTLKHEKEKRILTFELSSFLDYPADIAHDLDDCNLPDKVKQEVYACAWEYTRCVIPQYTNWKRYVAFMRIMVIGIIAEYRGDLIEVDKTDTLVGYNLTAVLADLFQGTRFHTEMAWEYRSFLLITADKSSDRRNGLLFRSYVSALAKSPRQWFRMRDADALIRFTIGAAFACNDLDHTWYTEEQIETLCELGATLYDSVAFYKHRSEGETNSTFAYVPPSVRIQAFHQCRELLWALDVAWAGKKEHLVVINFLRFFGGPIQMMMRRYRFVEEGLMIGRPETETVVKLARQKFKLWNRVDADESNVEDVDRYKDLIARSEELMFDGLRTFLITSGEKVCEGCMRRQTYGAKTMYAFGGVQLCDTCKGIFADYVLSFPDRFTSVFPEAKKPAGVESNKQ</sequence>
<dbReference type="AlphaFoldDB" id="A0A3M7M0J7"/>
<dbReference type="OrthoDB" id="116827at2759"/>
<feature type="compositionally biased region" description="Basic and acidic residues" evidence="6">
    <location>
        <begin position="442"/>
        <end position="459"/>
    </location>
</feature>
<gene>
    <name evidence="8" type="ORF">GMOD_00004077</name>
</gene>